<sequence length="107" mass="11457">MSTAQLTLYWCDLCGYGGRSASAHWFDFFAGGVVLCRWCSQVGPVRRLEGGGHRVDFSADSWSCSCGGQFWGAPILAPRRVVEVVPDLLLATANIHVNAGPVELAAS</sequence>
<keyword evidence="2" id="KW-1185">Reference proteome</keyword>
<reference evidence="1 2" key="1">
    <citation type="submission" date="2019-07" db="EMBL/GenBank/DDBJ databases">
        <title>Microlunatus dokdonensis sp. nov. isolated from the rhizospheric soil of the wild plant Elymus tsukushiensis.</title>
        <authorList>
            <person name="Ghim S.-Y."/>
            <person name="Hwang Y.-J."/>
            <person name="Son J.-S."/>
            <person name="Shin J.-H."/>
        </authorList>
    </citation>
    <scope>NUCLEOTIDE SEQUENCE [LARGE SCALE GENOMIC DNA]</scope>
    <source>
        <strain evidence="1 2">KUDC0627</strain>
    </source>
</reference>
<protein>
    <submittedName>
        <fullName evidence="1">Uncharacterized protein</fullName>
    </submittedName>
</protein>
<organism evidence="1 2">
    <name type="scientific">Microlunatus elymi</name>
    <dbReference type="NCBI Taxonomy" id="2596828"/>
    <lineage>
        <taxon>Bacteria</taxon>
        <taxon>Bacillati</taxon>
        <taxon>Actinomycetota</taxon>
        <taxon>Actinomycetes</taxon>
        <taxon>Propionibacteriales</taxon>
        <taxon>Propionibacteriaceae</taxon>
        <taxon>Microlunatus</taxon>
    </lineage>
</organism>
<evidence type="ECO:0000313" key="1">
    <source>
        <dbReference type="EMBL" id="QDP95155.1"/>
    </source>
</evidence>
<name>A0A516PVD9_9ACTN</name>
<gene>
    <name evidence="1" type="ORF">FOE78_03800</name>
</gene>
<dbReference type="KEGG" id="mik:FOE78_03800"/>
<evidence type="ECO:0000313" key="2">
    <source>
        <dbReference type="Proteomes" id="UP000319263"/>
    </source>
</evidence>
<dbReference type="RefSeq" id="WP_143985137.1">
    <property type="nucleotide sequence ID" value="NZ_CP041692.1"/>
</dbReference>
<dbReference type="EMBL" id="CP041692">
    <property type="protein sequence ID" value="QDP95155.1"/>
    <property type="molecule type" value="Genomic_DNA"/>
</dbReference>
<dbReference type="Proteomes" id="UP000319263">
    <property type="component" value="Chromosome"/>
</dbReference>
<accession>A0A516PVD9</accession>
<proteinExistence type="predicted"/>
<dbReference type="AlphaFoldDB" id="A0A516PVD9"/>